<evidence type="ECO:0000313" key="2">
    <source>
        <dbReference type="Proteomes" id="UP000526501"/>
    </source>
</evidence>
<dbReference type="EMBL" id="JACHVC010000006">
    <property type="protein sequence ID" value="MBC2605742.1"/>
    <property type="molecule type" value="Genomic_DNA"/>
</dbReference>
<accession>A0A7X1B509</accession>
<comment type="caution">
    <text evidence="1">The sequence shown here is derived from an EMBL/GenBank/DDBJ whole genome shotgun (WGS) entry which is preliminary data.</text>
</comment>
<organism evidence="1 2">
    <name type="scientific">Pelagicoccus albus</name>
    <dbReference type="NCBI Taxonomy" id="415222"/>
    <lineage>
        <taxon>Bacteria</taxon>
        <taxon>Pseudomonadati</taxon>
        <taxon>Verrucomicrobiota</taxon>
        <taxon>Opitutia</taxon>
        <taxon>Puniceicoccales</taxon>
        <taxon>Pelagicoccaceae</taxon>
        <taxon>Pelagicoccus</taxon>
    </lineage>
</organism>
<protein>
    <submittedName>
        <fullName evidence="1">Uncharacterized protein</fullName>
    </submittedName>
</protein>
<dbReference type="RefSeq" id="WP_185659607.1">
    <property type="nucleotide sequence ID" value="NZ_CAWPOO010000006.1"/>
</dbReference>
<sequence length="126" mass="14446">MNKYTTVEEQIEYGLDTIDPSEKIEMSLRDFMYLHQTIGELNRFFHQPLHYESIEDVSKFLGSKDSGAFAAMNRCYLEIMGKYLPNKISDAFDEGVQFENPNPPYYYKTKAEQVGRHNSGGCAPSA</sequence>
<name>A0A7X1B509_9BACT</name>
<reference evidence="1 2" key="1">
    <citation type="submission" date="2020-07" db="EMBL/GenBank/DDBJ databases">
        <authorList>
            <person name="Feng X."/>
        </authorList>
    </citation>
    <scope>NUCLEOTIDE SEQUENCE [LARGE SCALE GENOMIC DNA]</scope>
    <source>
        <strain evidence="1 2">JCM23202</strain>
    </source>
</reference>
<gene>
    <name evidence="1" type="ORF">H5P27_06775</name>
</gene>
<evidence type="ECO:0000313" key="1">
    <source>
        <dbReference type="EMBL" id="MBC2605742.1"/>
    </source>
</evidence>
<keyword evidence="2" id="KW-1185">Reference proteome</keyword>
<dbReference type="Proteomes" id="UP000526501">
    <property type="component" value="Unassembled WGS sequence"/>
</dbReference>
<dbReference type="AlphaFoldDB" id="A0A7X1B509"/>
<proteinExistence type="predicted"/>